<feature type="transmembrane region" description="Helical" evidence="5">
    <location>
        <begin position="201"/>
        <end position="224"/>
    </location>
</feature>
<dbReference type="Gene3D" id="1.20.1420.30">
    <property type="entry name" value="NCX, central ion-binding region"/>
    <property type="match status" value="1"/>
</dbReference>
<dbReference type="EMBL" id="SBKQ01000011">
    <property type="protein sequence ID" value="RXR30587.1"/>
    <property type="molecule type" value="Genomic_DNA"/>
</dbReference>
<feature type="transmembrane region" description="Helical" evidence="5">
    <location>
        <begin position="268"/>
        <end position="285"/>
    </location>
</feature>
<dbReference type="NCBIfam" id="TIGR00367">
    <property type="entry name" value="calcium/sodium antiporter"/>
    <property type="match status" value="1"/>
</dbReference>
<sequence>MDYLFIILGLVFLVLGGDWLLKSAVGMSLRLNVSKIVIGMTVVSFATSAPELIVSVKSAMAGFPDIALGNVVGSNIANIGLILGIVMIISKMKVDESFFKTDWPAMIVSSLLLYGMLLFDGQVSRIDGIILFVLLIAFVVYLIKSQKNKNQEIEIPLEETMKMYQVVGFLVIGGAALYGGSELLIKGAVNVAQTFGVSDRVIAVTVVAIGTSIPELAASLIAAIKKESSISIGNVIGSNILNILSVLGLSAIIHPIKLVDNRLLSFDILWMLGFAFILLPLVYLPQKGFLDRKAGIILLASYILFVYLTFA</sequence>
<dbReference type="AlphaFoldDB" id="A0A4Q1KLH8"/>
<evidence type="ECO:0000256" key="5">
    <source>
        <dbReference type="SAM" id="Phobius"/>
    </source>
</evidence>
<feature type="transmembrane region" description="Helical" evidence="5">
    <location>
        <begin position="294"/>
        <end position="310"/>
    </location>
</feature>
<dbReference type="GO" id="GO:0008273">
    <property type="term" value="F:calcium, potassium:sodium antiporter activity"/>
    <property type="evidence" value="ECO:0007669"/>
    <property type="project" value="TreeGrafter"/>
</dbReference>
<proteinExistence type="predicted"/>
<dbReference type="PANTHER" id="PTHR10846">
    <property type="entry name" value="SODIUM/POTASSIUM/CALCIUM EXCHANGER"/>
    <property type="match status" value="1"/>
</dbReference>
<keyword evidence="4 5" id="KW-0472">Membrane</keyword>
<evidence type="ECO:0000256" key="2">
    <source>
        <dbReference type="ARBA" id="ARBA00022692"/>
    </source>
</evidence>
<organism evidence="7 8">
    <name type="scientific">Flavobacterium piscinae</name>
    <dbReference type="NCBI Taxonomy" id="2506424"/>
    <lineage>
        <taxon>Bacteria</taxon>
        <taxon>Pseudomonadati</taxon>
        <taxon>Bacteroidota</taxon>
        <taxon>Flavobacteriia</taxon>
        <taxon>Flavobacteriales</taxon>
        <taxon>Flavobacteriaceae</taxon>
        <taxon>Flavobacterium</taxon>
    </lineage>
</organism>
<dbReference type="InterPro" id="IPR044880">
    <property type="entry name" value="NCX_ion-bd_dom_sf"/>
</dbReference>
<evidence type="ECO:0000256" key="4">
    <source>
        <dbReference type="ARBA" id="ARBA00023136"/>
    </source>
</evidence>
<dbReference type="Pfam" id="PF01699">
    <property type="entry name" value="Na_Ca_ex"/>
    <property type="match status" value="2"/>
</dbReference>
<feature type="transmembrane region" description="Helical" evidence="5">
    <location>
        <begin position="163"/>
        <end position="181"/>
    </location>
</feature>
<evidence type="ECO:0000256" key="1">
    <source>
        <dbReference type="ARBA" id="ARBA00004141"/>
    </source>
</evidence>
<evidence type="ECO:0000313" key="7">
    <source>
        <dbReference type="EMBL" id="RXR30587.1"/>
    </source>
</evidence>
<keyword evidence="2 5" id="KW-0812">Transmembrane</keyword>
<keyword evidence="3 5" id="KW-1133">Transmembrane helix</keyword>
<feature type="transmembrane region" description="Helical" evidence="5">
    <location>
        <begin position="125"/>
        <end position="143"/>
    </location>
</feature>
<feature type="domain" description="Sodium/calcium exchanger membrane region" evidence="6">
    <location>
        <begin position="167"/>
        <end position="310"/>
    </location>
</feature>
<accession>A0A4Q1KLH8</accession>
<dbReference type="Proteomes" id="UP000289734">
    <property type="component" value="Unassembled WGS sequence"/>
</dbReference>
<name>A0A4Q1KLH8_9FLAO</name>
<feature type="transmembrane region" description="Helical" evidence="5">
    <location>
        <begin position="236"/>
        <end position="256"/>
    </location>
</feature>
<feature type="transmembrane region" description="Helical" evidence="5">
    <location>
        <begin position="66"/>
        <end position="89"/>
    </location>
</feature>
<dbReference type="GO" id="GO:0005886">
    <property type="term" value="C:plasma membrane"/>
    <property type="evidence" value="ECO:0007669"/>
    <property type="project" value="TreeGrafter"/>
</dbReference>
<dbReference type="RefSeq" id="WP_129465046.1">
    <property type="nucleotide sequence ID" value="NZ_SBKQ01000011.1"/>
</dbReference>
<dbReference type="GO" id="GO:0006874">
    <property type="term" value="P:intracellular calcium ion homeostasis"/>
    <property type="evidence" value="ECO:0007669"/>
    <property type="project" value="TreeGrafter"/>
</dbReference>
<reference evidence="8" key="1">
    <citation type="submission" date="2019-01" db="EMBL/GenBank/DDBJ databases">
        <title>Cytophagaceae bacterium strain CAR-16.</title>
        <authorList>
            <person name="Chen W.-M."/>
        </authorList>
    </citation>
    <scope>NUCLEOTIDE SEQUENCE [LARGE SCALE GENOMIC DNA]</scope>
    <source>
        <strain evidence="8">ICH-30</strain>
    </source>
</reference>
<dbReference type="GO" id="GO:0005262">
    <property type="term" value="F:calcium channel activity"/>
    <property type="evidence" value="ECO:0007669"/>
    <property type="project" value="TreeGrafter"/>
</dbReference>
<protein>
    <submittedName>
        <fullName evidence="7">Calcium/sodium antiporter</fullName>
    </submittedName>
</protein>
<gene>
    <name evidence="7" type="ORF">EQG68_11010</name>
</gene>
<evidence type="ECO:0000256" key="3">
    <source>
        <dbReference type="ARBA" id="ARBA00022989"/>
    </source>
</evidence>
<evidence type="ECO:0000259" key="6">
    <source>
        <dbReference type="Pfam" id="PF01699"/>
    </source>
</evidence>
<dbReference type="OrthoDB" id="9794225at2"/>
<comment type="subcellular location">
    <subcellularLocation>
        <location evidence="1">Membrane</location>
        <topology evidence="1">Multi-pass membrane protein</topology>
    </subcellularLocation>
</comment>
<feature type="domain" description="Sodium/calcium exchanger membrane region" evidence="6">
    <location>
        <begin position="3"/>
        <end position="143"/>
    </location>
</feature>
<dbReference type="InterPro" id="IPR004481">
    <property type="entry name" value="K/Na/Ca-exchanger"/>
</dbReference>
<evidence type="ECO:0000313" key="8">
    <source>
        <dbReference type="Proteomes" id="UP000289734"/>
    </source>
</evidence>
<keyword evidence="8" id="KW-1185">Reference proteome</keyword>
<comment type="caution">
    <text evidence="7">The sequence shown here is derived from an EMBL/GenBank/DDBJ whole genome shotgun (WGS) entry which is preliminary data.</text>
</comment>
<dbReference type="InterPro" id="IPR004837">
    <property type="entry name" value="NaCa_Exmemb"/>
</dbReference>
<dbReference type="PANTHER" id="PTHR10846:SF8">
    <property type="entry name" value="INNER MEMBRANE PROTEIN YRBG"/>
    <property type="match status" value="1"/>
</dbReference>